<dbReference type="KEGG" id="gaz:Pan241w_54480"/>
<dbReference type="AlphaFoldDB" id="A0A517RN69"/>
<name>A0A517RN69_9PLAN</name>
<evidence type="ECO:0000313" key="2">
    <source>
        <dbReference type="Proteomes" id="UP000317171"/>
    </source>
</evidence>
<dbReference type="EMBL" id="CP036269">
    <property type="protein sequence ID" value="QDT45328.1"/>
    <property type="molecule type" value="Genomic_DNA"/>
</dbReference>
<dbReference type="Proteomes" id="UP000317171">
    <property type="component" value="Chromosome"/>
</dbReference>
<accession>A0A517RN69</accession>
<proteinExistence type="predicted"/>
<keyword evidence="2" id="KW-1185">Reference proteome</keyword>
<sequence>MPAGSNRFGGKQDNQRSRWFALGYYCDKNRVESQRNGSICGNKPPESAGNTVLRVNFRLQICCSMDQVYLENSNVNSRLANGGVSPQNGGLRKIVDLFRLRLLERMEN</sequence>
<organism evidence="1 2">
    <name type="scientific">Gimesia alba</name>
    <dbReference type="NCBI Taxonomy" id="2527973"/>
    <lineage>
        <taxon>Bacteria</taxon>
        <taxon>Pseudomonadati</taxon>
        <taxon>Planctomycetota</taxon>
        <taxon>Planctomycetia</taxon>
        <taxon>Planctomycetales</taxon>
        <taxon>Planctomycetaceae</taxon>
        <taxon>Gimesia</taxon>
    </lineage>
</organism>
<reference evidence="1 2" key="1">
    <citation type="submission" date="2019-02" db="EMBL/GenBank/DDBJ databases">
        <title>Deep-cultivation of Planctomycetes and their phenomic and genomic characterization uncovers novel biology.</title>
        <authorList>
            <person name="Wiegand S."/>
            <person name="Jogler M."/>
            <person name="Boedeker C."/>
            <person name="Pinto D."/>
            <person name="Vollmers J."/>
            <person name="Rivas-Marin E."/>
            <person name="Kohn T."/>
            <person name="Peeters S.H."/>
            <person name="Heuer A."/>
            <person name="Rast P."/>
            <person name="Oberbeckmann S."/>
            <person name="Bunk B."/>
            <person name="Jeske O."/>
            <person name="Meyerdierks A."/>
            <person name="Storesund J.E."/>
            <person name="Kallscheuer N."/>
            <person name="Luecker S."/>
            <person name="Lage O.M."/>
            <person name="Pohl T."/>
            <person name="Merkel B.J."/>
            <person name="Hornburger P."/>
            <person name="Mueller R.-W."/>
            <person name="Bruemmer F."/>
            <person name="Labrenz M."/>
            <person name="Spormann A.M."/>
            <person name="Op den Camp H."/>
            <person name="Overmann J."/>
            <person name="Amann R."/>
            <person name="Jetten M.S.M."/>
            <person name="Mascher T."/>
            <person name="Medema M.H."/>
            <person name="Devos D.P."/>
            <person name="Kaster A.-K."/>
            <person name="Ovreas L."/>
            <person name="Rohde M."/>
            <person name="Galperin M.Y."/>
            <person name="Jogler C."/>
        </authorList>
    </citation>
    <scope>NUCLEOTIDE SEQUENCE [LARGE SCALE GENOMIC DNA]</scope>
    <source>
        <strain evidence="1 2">Pan241w</strain>
    </source>
</reference>
<protein>
    <submittedName>
        <fullName evidence="1">Uncharacterized protein</fullName>
    </submittedName>
</protein>
<gene>
    <name evidence="1" type="ORF">Pan241w_54480</name>
</gene>
<evidence type="ECO:0000313" key="1">
    <source>
        <dbReference type="EMBL" id="QDT45328.1"/>
    </source>
</evidence>